<dbReference type="GO" id="GO:0000155">
    <property type="term" value="F:phosphorelay sensor kinase activity"/>
    <property type="evidence" value="ECO:0007669"/>
    <property type="project" value="InterPro"/>
</dbReference>
<evidence type="ECO:0000259" key="16">
    <source>
        <dbReference type="PROSITE" id="PS50885"/>
    </source>
</evidence>
<dbReference type="GO" id="GO:0005886">
    <property type="term" value="C:plasma membrane"/>
    <property type="evidence" value="ECO:0007669"/>
    <property type="project" value="UniProtKB-SubCell"/>
</dbReference>
<evidence type="ECO:0000256" key="10">
    <source>
        <dbReference type="ARBA" id="ARBA00022840"/>
    </source>
</evidence>
<dbReference type="AlphaFoldDB" id="A0A3B0BMZ5"/>
<evidence type="ECO:0000313" key="18">
    <source>
        <dbReference type="Proteomes" id="UP000282311"/>
    </source>
</evidence>
<sequence length="648" mass="73289">MTSKYTKRRKWSASFPFRTSTVCLRRRPAKRRTIFAKEWGVNMRRNIRLSLRTKMTLGFLAVNLLSLALVLGAANSFFGSVIRSDFNRMSGDAASRFNFHMNAYIEQMIASTASIAANTEVQRYLRSDRVTSDVTEAIEKEMRKFSSTNHPEITAMFLMSRQRSMVSSFSYYYSQPELYSDELWFSLPFESEPQVIPTHFTKYPGQPPYAVMSLVIPIFDIDSIQVVGRLIVDIMPKSIPSMFGEERIGKSGFFFVVSPDDILVYHPRSDWAGFSRSKTPLASLDLPNGAETVQRKWNGEQWLVSINKSNKMNWNIVSMVPVEETDEGLKAVQKAILIAFAVVTVVILMLVPFMTHQFVKRVVALKNVMGKAATGNLDVRAPVEKRGDEFGQLNASFNHMVSQLQQLMGTVYDLRMNEMKLEIREKEALIRALQNQINPHLLYNTLGIIKSMAYLDNRPKIETMAGNLADVYRYTARFNHEEVTLRDELDILSKYLEIVRLRFPMTFIRTISVPESFYSCLTMKLTLQPIVENAVKYAIEPNAGEGAIIVGAYRDVDDLVVEIADNGKGIPEPQLADIRDMLRKAADDPGTGSAPQGSLGLSNVHARLLLRYGPGYGIRIDSFAGRGTVVSIRLPYRTESPGKVREIR</sequence>
<keyword evidence="12" id="KW-0902">Two-component regulatory system</keyword>
<evidence type="ECO:0000256" key="2">
    <source>
        <dbReference type="ARBA" id="ARBA00004651"/>
    </source>
</evidence>
<dbReference type="CDD" id="cd12912">
    <property type="entry name" value="PDC2_MCP_like"/>
    <property type="match status" value="1"/>
</dbReference>
<dbReference type="Gene3D" id="3.30.450.20">
    <property type="entry name" value="PAS domain"/>
    <property type="match status" value="2"/>
</dbReference>
<dbReference type="InterPro" id="IPR033479">
    <property type="entry name" value="dCache_1"/>
</dbReference>
<comment type="catalytic activity">
    <reaction evidence="1">
        <text>ATP + protein L-histidine = ADP + protein N-phospho-L-histidine.</text>
        <dbReference type="EC" id="2.7.13.3"/>
    </reaction>
</comment>
<dbReference type="EMBL" id="RBAH01000026">
    <property type="protein sequence ID" value="RKN72997.1"/>
    <property type="molecule type" value="Genomic_DNA"/>
</dbReference>
<comment type="subcellular location">
    <subcellularLocation>
        <location evidence="2">Cell membrane</location>
        <topology evidence="2">Multi-pass membrane protein</topology>
    </subcellularLocation>
</comment>
<evidence type="ECO:0000256" key="1">
    <source>
        <dbReference type="ARBA" id="ARBA00000085"/>
    </source>
</evidence>
<dbReference type="InterPro" id="IPR005467">
    <property type="entry name" value="His_kinase_dom"/>
</dbReference>
<dbReference type="InterPro" id="IPR050640">
    <property type="entry name" value="Bact_2-comp_sensor_kinase"/>
</dbReference>
<evidence type="ECO:0000256" key="4">
    <source>
        <dbReference type="ARBA" id="ARBA00022475"/>
    </source>
</evidence>
<dbReference type="EC" id="2.7.13.3" evidence="3"/>
<evidence type="ECO:0000256" key="7">
    <source>
        <dbReference type="ARBA" id="ARBA00022692"/>
    </source>
</evidence>
<keyword evidence="8" id="KW-0547">Nucleotide-binding</keyword>
<dbReference type="SUPFAM" id="SSF55874">
    <property type="entry name" value="ATPase domain of HSP90 chaperone/DNA topoisomerase II/histidine kinase"/>
    <property type="match status" value="1"/>
</dbReference>
<dbReference type="SMART" id="SM00387">
    <property type="entry name" value="HATPase_c"/>
    <property type="match status" value="1"/>
</dbReference>
<dbReference type="PROSITE" id="PS50109">
    <property type="entry name" value="HIS_KIN"/>
    <property type="match status" value="1"/>
</dbReference>
<dbReference type="Pfam" id="PF00672">
    <property type="entry name" value="HAMP"/>
    <property type="match status" value="1"/>
</dbReference>
<feature type="domain" description="HAMP" evidence="16">
    <location>
        <begin position="356"/>
        <end position="409"/>
    </location>
</feature>
<reference evidence="17 18" key="1">
    <citation type="journal article" date="2007" name="Int. J. Syst. Evol. Microbiol.">
        <title>Paenibacillus ginsengarvi sp. nov., isolated from soil from ginseng cultivation.</title>
        <authorList>
            <person name="Yoon M.H."/>
            <person name="Ten L.N."/>
            <person name="Im W.T."/>
        </authorList>
    </citation>
    <scope>NUCLEOTIDE SEQUENCE [LARGE SCALE GENOMIC DNA]</scope>
    <source>
        <strain evidence="17 18">KCTC 13059</strain>
    </source>
</reference>
<keyword evidence="7 14" id="KW-0812">Transmembrane</keyword>
<evidence type="ECO:0000256" key="12">
    <source>
        <dbReference type="ARBA" id="ARBA00023012"/>
    </source>
</evidence>
<proteinExistence type="predicted"/>
<gene>
    <name evidence="17" type="ORF">D7M11_28015</name>
</gene>
<dbReference type="Gene3D" id="6.10.340.10">
    <property type="match status" value="1"/>
</dbReference>
<organism evidence="17 18">
    <name type="scientific">Paenibacillus ginsengarvi</name>
    <dbReference type="NCBI Taxonomy" id="400777"/>
    <lineage>
        <taxon>Bacteria</taxon>
        <taxon>Bacillati</taxon>
        <taxon>Bacillota</taxon>
        <taxon>Bacilli</taxon>
        <taxon>Bacillales</taxon>
        <taxon>Paenibacillaceae</taxon>
        <taxon>Paenibacillus</taxon>
    </lineage>
</organism>
<dbReference type="PROSITE" id="PS50885">
    <property type="entry name" value="HAMP"/>
    <property type="match status" value="1"/>
</dbReference>
<protein>
    <recommendedName>
        <fullName evidence="3">histidine kinase</fullName>
        <ecNumber evidence="3">2.7.13.3</ecNumber>
    </recommendedName>
</protein>
<dbReference type="Gene3D" id="3.30.565.10">
    <property type="entry name" value="Histidine kinase-like ATPase, C-terminal domain"/>
    <property type="match status" value="1"/>
</dbReference>
<accession>A0A3B0BMZ5</accession>
<keyword evidence="6" id="KW-0808">Transferase</keyword>
<evidence type="ECO:0000259" key="15">
    <source>
        <dbReference type="PROSITE" id="PS50109"/>
    </source>
</evidence>
<dbReference type="GO" id="GO:0005524">
    <property type="term" value="F:ATP binding"/>
    <property type="evidence" value="ECO:0007669"/>
    <property type="project" value="UniProtKB-KW"/>
</dbReference>
<dbReference type="Pfam" id="PF06580">
    <property type="entry name" value="His_kinase"/>
    <property type="match status" value="1"/>
</dbReference>
<evidence type="ECO:0000256" key="13">
    <source>
        <dbReference type="ARBA" id="ARBA00023136"/>
    </source>
</evidence>
<keyword evidence="18" id="KW-1185">Reference proteome</keyword>
<comment type="caution">
    <text evidence="17">The sequence shown here is derived from an EMBL/GenBank/DDBJ whole genome shotgun (WGS) entry which is preliminary data.</text>
</comment>
<feature type="transmembrane region" description="Helical" evidence="14">
    <location>
        <begin position="335"/>
        <end position="353"/>
    </location>
</feature>
<dbReference type="CDD" id="cd06225">
    <property type="entry name" value="HAMP"/>
    <property type="match status" value="1"/>
</dbReference>
<evidence type="ECO:0000256" key="11">
    <source>
        <dbReference type="ARBA" id="ARBA00022989"/>
    </source>
</evidence>
<evidence type="ECO:0000256" key="9">
    <source>
        <dbReference type="ARBA" id="ARBA00022777"/>
    </source>
</evidence>
<dbReference type="PANTHER" id="PTHR34220:SF7">
    <property type="entry name" value="SENSOR HISTIDINE KINASE YPDA"/>
    <property type="match status" value="1"/>
</dbReference>
<evidence type="ECO:0000256" key="14">
    <source>
        <dbReference type="SAM" id="Phobius"/>
    </source>
</evidence>
<dbReference type="Pfam" id="PF02743">
    <property type="entry name" value="dCache_1"/>
    <property type="match status" value="1"/>
</dbReference>
<dbReference type="InterPro" id="IPR003660">
    <property type="entry name" value="HAMP_dom"/>
</dbReference>
<evidence type="ECO:0000256" key="8">
    <source>
        <dbReference type="ARBA" id="ARBA00022741"/>
    </source>
</evidence>
<keyword evidence="11 14" id="KW-1133">Transmembrane helix</keyword>
<dbReference type="Pfam" id="PF02518">
    <property type="entry name" value="HATPase_c"/>
    <property type="match status" value="1"/>
</dbReference>
<keyword evidence="4" id="KW-1003">Cell membrane</keyword>
<dbReference type="SUPFAM" id="SSF158472">
    <property type="entry name" value="HAMP domain-like"/>
    <property type="match status" value="1"/>
</dbReference>
<dbReference type="Proteomes" id="UP000282311">
    <property type="component" value="Unassembled WGS sequence"/>
</dbReference>
<dbReference type="SMART" id="SM00304">
    <property type="entry name" value="HAMP"/>
    <property type="match status" value="1"/>
</dbReference>
<keyword evidence="10" id="KW-0067">ATP-binding</keyword>
<feature type="domain" description="Histidine kinase" evidence="15">
    <location>
        <begin position="523"/>
        <end position="638"/>
    </location>
</feature>
<evidence type="ECO:0000256" key="5">
    <source>
        <dbReference type="ARBA" id="ARBA00022553"/>
    </source>
</evidence>
<keyword evidence="5" id="KW-0597">Phosphoprotein</keyword>
<evidence type="ECO:0000313" key="17">
    <source>
        <dbReference type="EMBL" id="RKN72997.1"/>
    </source>
</evidence>
<evidence type="ECO:0000256" key="6">
    <source>
        <dbReference type="ARBA" id="ARBA00022679"/>
    </source>
</evidence>
<keyword evidence="13 14" id="KW-0472">Membrane</keyword>
<keyword evidence="9 17" id="KW-0418">Kinase</keyword>
<dbReference type="InterPro" id="IPR003594">
    <property type="entry name" value="HATPase_dom"/>
</dbReference>
<dbReference type="InterPro" id="IPR036890">
    <property type="entry name" value="HATPase_C_sf"/>
</dbReference>
<dbReference type="InterPro" id="IPR010559">
    <property type="entry name" value="Sig_transdc_His_kin_internal"/>
</dbReference>
<name>A0A3B0BMZ5_9BACL</name>
<dbReference type="PANTHER" id="PTHR34220">
    <property type="entry name" value="SENSOR HISTIDINE KINASE YPDA"/>
    <property type="match status" value="1"/>
</dbReference>
<evidence type="ECO:0000256" key="3">
    <source>
        <dbReference type="ARBA" id="ARBA00012438"/>
    </source>
</evidence>